<reference evidence="2" key="1">
    <citation type="journal article" date="2019" name="bioRxiv">
        <title>The Genome of the Zebra Mussel, Dreissena polymorpha: A Resource for Invasive Species Research.</title>
        <authorList>
            <person name="McCartney M.A."/>
            <person name="Auch B."/>
            <person name="Kono T."/>
            <person name="Mallez S."/>
            <person name="Zhang Y."/>
            <person name="Obille A."/>
            <person name="Becker A."/>
            <person name="Abrahante J.E."/>
            <person name="Garbe J."/>
            <person name="Badalamenti J.P."/>
            <person name="Herman A."/>
            <person name="Mangelson H."/>
            <person name="Liachko I."/>
            <person name="Sullivan S."/>
            <person name="Sone E.D."/>
            <person name="Koren S."/>
            <person name="Silverstein K.A.T."/>
            <person name="Beckman K.B."/>
            <person name="Gohl D.M."/>
        </authorList>
    </citation>
    <scope>NUCLEOTIDE SEQUENCE</scope>
    <source>
        <strain evidence="2">Duluth1</strain>
        <tissue evidence="2">Whole animal</tissue>
    </source>
</reference>
<dbReference type="EMBL" id="JAIWYP010000007">
    <property type="protein sequence ID" value="KAH3797514.1"/>
    <property type="molecule type" value="Genomic_DNA"/>
</dbReference>
<organism evidence="2 3">
    <name type="scientific">Dreissena polymorpha</name>
    <name type="common">Zebra mussel</name>
    <name type="synonym">Mytilus polymorpha</name>
    <dbReference type="NCBI Taxonomy" id="45954"/>
    <lineage>
        <taxon>Eukaryota</taxon>
        <taxon>Metazoa</taxon>
        <taxon>Spiralia</taxon>
        <taxon>Lophotrochozoa</taxon>
        <taxon>Mollusca</taxon>
        <taxon>Bivalvia</taxon>
        <taxon>Autobranchia</taxon>
        <taxon>Heteroconchia</taxon>
        <taxon>Euheterodonta</taxon>
        <taxon>Imparidentia</taxon>
        <taxon>Neoheterodontei</taxon>
        <taxon>Myida</taxon>
        <taxon>Dreissenoidea</taxon>
        <taxon>Dreissenidae</taxon>
        <taxon>Dreissena</taxon>
    </lineage>
</organism>
<evidence type="ECO:0000313" key="2">
    <source>
        <dbReference type="EMBL" id="KAH3797514.1"/>
    </source>
</evidence>
<dbReference type="Proteomes" id="UP000828390">
    <property type="component" value="Unassembled WGS sequence"/>
</dbReference>
<reference evidence="2" key="2">
    <citation type="submission" date="2020-11" db="EMBL/GenBank/DDBJ databases">
        <authorList>
            <person name="McCartney M.A."/>
            <person name="Auch B."/>
            <person name="Kono T."/>
            <person name="Mallez S."/>
            <person name="Becker A."/>
            <person name="Gohl D.M."/>
            <person name="Silverstein K.A.T."/>
            <person name="Koren S."/>
            <person name="Bechman K.B."/>
            <person name="Herman A."/>
            <person name="Abrahante J.E."/>
            <person name="Garbe J."/>
        </authorList>
    </citation>
    <scope>NUCLEOTIDE SEQUENCE</scope>
    <source>
        <strain evidence="2">Duluth1</strain>
        <tissue evidence="2">Whole animal</tissue>
    </source>
</reference>
<feature type="compositionally biased region" description="Basic and acidic residues" evidence="1">
    <location>
        <begin position="47"/>
        <end position="58"/>
    </location>
</feature>
<gene>
    <name evidence="2" type="ORF">DPMN_151095</name>
</gene>
<feature type="region of interest" description="Disordered" evidence="1">
    <location>
        <begin position="33"/>
        <end position="58"/>
    </location>
</feature>
<dbReference type="AlphaFoldDB" id="A0A9D4FEG2"/>
<sequence length="58" mass="6542">MKKDDGIYKHTEYKKKPNPTTIALNFHSLSARRMTAPVSSTPPSGCRHPESRKETNNS</sequence>
<accession>A0A9D4FEG2</accession>
<protein>
    <submittedName>
        <fullName evidence="2">Uncharacterized protein</fullName>
    </submittedName>
</protein>
<keyword evidence="3" id="KW-1185">Reference proteome</keyword>
<evidence type="ECO:0000256" key="1">
    <source>
        <dbReference type="SAM" id="MobiDB-lite"/>
    </source>
</evidence>
<proteinExistence type="predicted"/>
<evidence type="ECO:0000313" key="3">
    <source>
        <dbReference type="Proteomes" id="UP000828390"/>
    </source>
</evidence>
<comment type="caution">
    <text evidence="2">The sequence shown here is derived from an EMBL/GenBank/DDBJ whole genome shotgun (WGS) entry which is preliminary data.</text>
</comment>
<name>A0A9D4FEG2_DREPO</name>